<dbReference type="PRINTS" id="PR01438">
    <property type="entry name" value="UNVRSLSTRESS"/>
</dbReference>
<dbReference type="InterPro" id="IPR006015">
    <property type="entry name" value="Universal_stress_UspA"/>
</dbReference>
<dbReference type="Pfam" id="PF00582">
    <property type="entry name" value="Usp"/>
    <property type="match status" value="1"/>
</dbReference>
<dbReference type="PANTHER" id="PTHR46553">
    <property type="entry name" value="ADENINE NUCLEOTIDE ALPHA HYDROLASES-LIKE SUPERFAMILY PROTEIN"/>
    <property type="match status" value="1"/>
</dbReference>
<evidence type="ECO:0000256" key="1">
    <source>
        <dbReference type="ARBA" id="ARBA00008791"/>
    </source>
</evidence>
<comment type="similarity">
    <text evidence="1">Belongs to the universal stress protein A family.</text>
</comment>
<evidence type="ECO:0000313" key="4">
    <source>
        <dbReference type="EMBL" id="GGI99115.1"/>
    </source>
</evidence>
<dbReference type="EMBL" id="BMMT01000016">
    <property type="protein sequence ID" value="GGI99115.1"/>
    <property type="molecule type" value="Genomic_DNA"/>
</dbReference>
<name>A0A917NGM9_9PSEU</name>
<evidence type="ECO:0000256" key="2">
    <source>
        <dbReference type="SAM" id="MobiDB-lite"/>
    </source>
</evidence>
<feature type="domain" description="UspA" evidence="3">
    <location>
        <begin position="7"/>
        <end position="145"/>
    </location>
</feature>
<dbReference type="SUPFAM" id="SSF52402">
    <property type="entry name" value="Adenine nucleotide alpha hydrolases-like"/>
    <property type="match status" value="1"/>
</dbReference>
<dbReference type="Proteomes" id="UP000597989">
    <property type="component" value="Unassembled WGS sequence"/>
</dbReference>
<dbReference type="InterPro" id="IPR006016">
    <property type="entry name" value="UspA"/>
</dbReference>
<dbReference type="AlphaFoldDB" id="A0A917NGM9"/>
<dbReference type="Gene3D" id="3.40.50.620">
    <property type="entry name" value="HUPs"/>
    <property type="match status" value="1"/>
</dbReference>
<reference evidence="4 5" key="1">
    <citation type="journal article" date="2014" name="Int. J. Syst. Evol. Microbiol.">
        <title>Complete genome sequence of Corynebacterium casei LMG S-19264T (=DSM 44701T), isolated from a smear-ripened cheese.</title>
        <authorList>
            <consortium name="US DOE Joint Genome Institute (JGI-PGF)"/>
            <person name="Walter F."/>
            <person name="Albersmeier A."/>
            <person name="Kalinowski J."/>
            <person name="Ruckert C."/>
        </authorList>
    </citation>
    <scope>NUCLEOTIDE SEQUENCE [LARGE SCALE GENOMIC DNA]</scope>
    <source>
        <strain evidence="4 5">CGMCC 4.7206</strain>
    </source>
</reference>
<protein>
    <submittedName>
        <fullName evidence="4">Universal stress protein</fullName>
    </submittedName>
</protein>
<comment type="caution">
    <text evidence="4">The sequence shown here is derived from an EMBL/GenBank/DDBJ whole genome shotgun (WGS) entry which is preliminary data.</text>
</comment>
<sequence length="168" mass="17933">MTAGDFIVVGVDGSDASARALQWALAEGRRRDVPVHAVMAWESHAVLGGPAPLLMRPELAPHHAREQHWKELNQVVRRCTGGEPVPEVHIELVEGRAAEVLVNRSAHAAMLVLGDRGRGRVTDAVLGGTALRAIHRARCPVVVIPKGMPEQGGRSEPDGLEAIDPVLG</sequence>
<dbReference type="InterPro" id="IPR014729">
    <property type="entry name" value="Rossmann-like_a/b/a_fold"/>
</dbReference>
<dbReference type="RefSeq" id="WP_188990049.1">
    <property type="nucleotide sequence ID" value="NZ_BMMT01000016.1"/>
</dbReference>
<feature type="region of interest" description="Disordered" evidence="2">
    <location>
        <begin position="146"/>
        <end position="168"/>
    </location>
</feature>
<accession>A0A917NGM9</accession>
<organism evidence="4 5">
    <name type="scientific">Saccharopolyspora thermophila</name>
    <dbReference type="NCBI Taxonomy" id="89367"/>
    <lineage>
        <taxon>Bacteria</taxon>
        <taxon>Bacillati</taxon>
        <taxon>Actinomycetota</taxon>
        <taxon>Actinomycetes</taxon>
        <taxon>Pseudonocardiales</taxon>
        <taxon>Pseudonocardiaceae</taxon>
        <taxon>Saccharopolyspora</taxon>
    </lineage>
</organism>
<gene>
    <name evidence="4" type="ORF">GCM10011581_40380</name>
</gene>
<evidence type="ECO:0000259" key="3">
    <source>
        <dbReference type="Pfam" id="PF00582"/>
    </source>
</evidence>
<dbReference type="PANTHER" id="PTHR46553:SF3">
    <property type="entry name" value="ADENINE NUCLEOTIDE ALPHA HYDROLASES-LIKE SUPERFAMILY PROTEIN"/>
    <property type="match status" value="1"/>
</dbReference>
<evidence type="ECO:0000313" key="5">
    <source>
        <dbReference type="Proteomes" id="UP000597989"/>
    </source>
</evidence>
<proteinExistence type="inferred from homology"/>